<dbReference type="PANTHER" id="PTHR30474:SF1">
    <property type="entry name" value="PEPTIDOGLYCAN GLYCOSYLTRANSFERASE MRDB"/>
    <property type="match status" value="1"/>
</dbReference>
<keyword evidence="6" id="KW-0328">Glycosyltransferase</keyword>
<feature type="transmembrane region" description="Helical" evidence="6">
    <location>
        <begin position="166"/>
        <end position="183"/>
    </location>
</feature>
<comment type="subcellular location">
    <subcellularLocation>
        <location evidence="6">Cell membrane</location>
        <topology evidence="6">Multi-pass membrane protein</topology>
    </subcellularLocation>
    <subcellularLocation>
        <location evidence="1">Membrane</location>
        <topology evidence="1">Multi-pass membrane protein</topology>
    </subcellularLocation>
</comment>
<comment type="similarity">
    <text evidence="6">Belongs to the SEDS family. MrdB/RodA subfamily.</text>
</comment>
<dbReference type="GO" id="GO:0051301">
    <property type="term" value="P:cell division"/>
    <property type="evidence" value="ECO:0007669"/>
    <property type="project" value="InterPro"/>
</dbReference>
<evidence type="ECO:0000256" key="1">
    <source>
        <dbReference type="ARBA" id="ARBA00004141"/>
    </source>
</evidence>
<keyword evidence="3 6" id="KW-0133">Cell shape</keyword>
<feature type="transmembrane region" description="Helical" evidence="6">
    <location>
        <begin position="294"/>
        <end position="314"/>
    </location>
</feature>
<feature type="transmembrane region" description="Helical" evidence="6">
    <location>
        <begin position="77"/>
        <end position="95"/>
    </location>
</feature>
<dbReference type="GO" id="GO:0008360">
    <property type="term" value="P:regulation of cell shape"/>
    <property type="evidence" value="ECO:0007669"/>
    <property type="project" value="UniProtKB-KW"/>
</dbReference>
<keyword evidence="6" id="KW-0573">Peptidoglycan synthesis</keyword>
<evidence type="ECO:0000256" key="2">
    <source>
        <dbReference type="ARBA" id="ARBA00022692"/>
    </source>
</evidence>
<dbReference type="GO" id="GO:0071555">
    <property type="term" value="P:cell wall organization"/>
    <property type="evidence" value="ECO:0007669"/>
    <property type="project" value="UniProtKB-KW"/>
</dbReference>
<keyword evidence="6" id="KW-0808">Transferase</keyword>
<feature type="transmembrane region" description="Helical" evidence="6">
    <location>
        <begin position="190"/>
        <end position="208"/>
    </location>
</feature>
<dbReference type="PANTHER" id="PTHR30474">
    <property type="entry name" value="CELL CYCLE PROTEIN"/>
    <property type="match status" value="1"/>
</dbReference>
<dbReference type="GO" id="GO:0032153">
    <property type="term" value="C:cell division site"/>
    <property type="evidence" value="ECO:0007669"/>
    <property type="project" value="TreeGrafter"/>
</dbReference>
<evidence type="ECO:0000256" key="4">
    <source>
        <dbReference type="ARBA" id="ARBA00022989"/>
    </source>
</evidence>
<protein>
    <recommendedName>
        <fullName evidence="6">Peptidoglycan glycosyltransferase RodA</fullName>
        <shortName evidence="6">PGT</shortName>
        <ecNumber evidence="6">2.4.99.28</ecNumber>
    </recommendedName>
    <alternativeName>
        <fullName evidence="6">Cell elongation protein RodA</fullName>
    </alternativeName>
    <alternativeName>
        <fullName evidence="6">Cell wall polymerase</fullName>
    </alternativeName>
    <alternativeName>
        <fullName evidence="6">Peptidoglycan polymerase</fullName>
        <shortName evidence="6">PG polymerase</shortName>
    </alternativeName>
</protein>
<feature type="transmembrane region" description="Helical" evidence="6">
    <location>
        <begin position="12"/>
        <end position="32"/>
    </location>
</feature>
<organism evidence="7 8">
    <name type="scientific">Dehalobacter restrictus</name>
    <dbReference type="NCBI Taxonomy" id="55583"/>
    <lineage>
        <taxon>Bacteria</taxon>
        <taxon>Bacillati</taxon>
        <taxon>Bacillota</taxon>
        <taxon>Clostridia</taxon>
        <taxon>Eubacteriales</taxon>
        <taxon>Desulfitobacteriaceae</taxon>
        <taxon>Dehalobacter</taxon>
    </lineage>
</organism>
<evidence type="ECO:0000313" key="8">
    <source>
        <dbReference type="Proteomes" id="UP000430508"/>
    </source>
</evidence>
<feature type="transmembrane region" description="Helical" evidence="6">
    <location>
        <begin position="326"/>
        <end position="350"/>
    </location>
</feature>
<proteinExistence type="inferred from homology"/>
<feature type="transmembrane region" description="Helical" evidence="6">
    <location>
        <begin position="115"/>
        <end position="132"/>
    </location>
</feature>
<sequence length="390" mass="42581">MIKERNWNFIRGLDLGMVLAVVLLLGASLLILSTASINVMASDPYHYVKTQVVWIATGIVLAVIVAFTDYENYKKIGIWIYAFNIFLLLLVFAFGSEAKGAQRWIPITSTQSIQPSEFAKVLLIVTFASFLNEREGKLNNVKDFILPLLFVLPPTLLIFLQPDLGTAMVFGAIFIGMMFVAGANPIKFGAVIVGCIGAAIGAVALHLATNLPGPLKFLEGLPLPLKDYQINRFIAFLDPAKDTSGDGYHVIQSVWAIGSGGIWGKGYQQGTQAQYNFLPEHHTDFIFSVVGEEFGFIGTSILLFIFCILLLRMVTVATKSRDRYGVLIVSGVVAMIVFHVFINVGMASGIMPVTGIPLPFITSGGSSMWANMLAVGLVLSVSRRGERRMF</sequence>
<reference evidence="7 8" key="1">
    <citation type="submission" date="2019-12" db="EMBL/GenBank/DDBJ databases">
        <title>Sequence classification of anaerobic respiratory reductive dehalogenases: First we see many, then we see few.</title>
        <authorList>
            <person name="Molenda O."/>
            <person name="Puentes Jacome L.A."/>
            <person name="Cao X."/>
            <person name="Nesbo C.L."/>
            <person name="Tang S."/>
            <person name="Morson N."/>
            <person name="Patron J."/>
            <person name="Lomheim L."/>
            <person name="Wishart D.S."/>
            <person name="Edwards E.A."/>
        </authorList>
    </citation>
    <scope>NUCLEOTIDE SEQUENCE [LARGE SCALE GENOMIC DNA]</scope>
    <source>
        <strain evidence="7 8">12DCA</strain>
    </source>
</reference>
<dbReference type="Proteomes" id="UP000430508">
    <property type="component" value="Chromosome"/>
</dbReference>
<comment type="catalytic activity">
    <reaction evidence="6">
        <text>[GlcNAc-(1-&gt;4)-Mur2Ac(oyl-L-Ala-gamma-D-Glu-L-Lys-D-Ala-D-Ala)](n)-di-trans,octa-cis-undecaprenyl diphosphate + beta-D-GlcNAc-(1-&gt;4)-Mur2Ac(oyl-L-Ala-gamma-D-Glu-L-Lys-D-Ala-D-Ala)-di-trans,octa-cis-undecaprenyl diphosphate = [GlcNAc-(1-&gt;4)-Mur2Ac(oyl-L-Ala-gamma-D-Glu-L-Lys-D-Ala-D-Ala)](n+1)-di-trans,octa-cis-undecaprenyl diphosphate + di-trans,octa-cis-undecaprenyl diphosphate + H(+)</text>
        <dbReference type="Rhea" id="RHEA:23708"/>
        <dbReference type="Rhea" id="RHEA-COMP:9602"/>
        <dbReference type="Rhea" id="RHEA-COMP:9603"/>
        <dbReference type="ChEBI" id="CHEBI:15378"/>
        <dbReference type="ChEBI" id="CHEBI:58405"/>
        <dbReference type="ChEBI" id="CHEBI:60033"/>
        <dbReference type="ChEBI" id="CHEBI:78435"/>
        <dbReference type="EC" id="2.4.99.28"/>
    </reaction>
</comment>
<evidence type="ECO:0000313" key="7">
    <source>
        <dbReference type="EMBL" id="QHA01473.1"/>
    </source>
</evidence>
<dbReference type="InterPro" id="IPR011923">
    <property type="entry name" value="RodA/MrdB"/>
</dbReference>
<dbReference type="GO" id="GO:0008955">
    <property type="term" value="F:peptidoglycan glycosyltransferase activity"/>
    <property type="evidence" value="ECO:0007669"/>
    <property type="project" value="UniProtKB-UniRule"/>
</dbReference>
<keyword evidence="2 6" id="KW-0812">Transmembrane</keyword>
<dbReference type="GO" id="GO:0015648">
    <property type="term" value="F:lipid-linked peptidoglycan transporter activity"/>
    <property type="evidence" value="ECO:0007669"/>
    <property type="project" value="TreeGrafter"/>
</dbReference>
<feature type="transmembrane region" description="Helical" evidence="6">
    <location>
        <begin position="52"/>
        <end position="70"/>
    </location>
</feature>
<dbReference type="GO" id="GO:0005886">
    <property type="term" value="C:plasma membrane"/>
    <property type="evidence" value="ECO:0007669"/>
    <property type="project" value="UniProtKB-SubCell"/>
</dbReference>
<dbReference type="NCBIfam" id="TIGR02210">
    <property type="entry name" value="rodA_shape"/>
    <property type="match status" value="1"/>
</dbReference>
<dbReference type="UniPathway" id="UPA00219"/>
<evidence type="ECO:0000256" key="5">
    <source>
        <dbReference type="ARBA" id="ARBA00023136"/>
    </source>
</evidence>
<dbReference type="EMBL" id="CP046996">
    <property type="protein sequence ID" value="QHA01473.1"/>
    <property type="molecule type" value="Genomic_DNA"/>
</dbReference>
<dbReference type="InterPro" id="IPR001182">
    <property type="entry name" value="FtsW/RodA"/>
</dbReference>
<dbReference type="RefSeq" id="WP_025206113.1">
    <property type="nucleotide sequence ID" value="NZ_CP046996.1"/>
</dbReference>
<dbReference type="GO" id="GO:0009252">
    <property type="term" value="P:peptidoglycan biosynthetic process"/>
    <property type="evidence" value="ECO:0007669"/>
    <property type="project" value="UniProtKB-UniRule"/>
</dbReference>
<keyword evidence="6" id="KW-0961">Cell wall biogenesis/degradation</keyword>
<gene>
    <name evidence="6 7" type="primary">rodA</name>
    <name evidence="7" type="ORF">GQ588_12900</name>
</gene>
<evidence type="ECO:0000256" key="6">
    <source>
        <dbReference type="HAMAP-Rule" id="MF_02079"/>
    </source>
</evidence>
<accession>A0A857DKY9</accession>
<keyword evidence="5 6" id="KW-0472">Membrane</keyword>
<name>A0A857DKY9_9FIRM</name>
<feature type="transmembrane region" description="Helical" evidence="6">
    <location>
        <begin position="356"/>
        <end position="381"/>
    </location>
</feature>
<dbReference type="Pfam" id="PF01098">
    <property type="entry name" value="FTSW_RODA_SPOVE"/>
    <property type="match status" value="1"/>
</dbReference>
<keyword evidence="4 6" id="KW-1133">Transmembrane helix</keyword>
<comment type="function">
    <text evidence="6">Peptidoglycan polymerase that is essential for cell wall elongation.</text>
</comment>
<comment type="pathway">
    <text evidence="6">Cell wall biogenesis; peptidoglycan biosynthesis.</text>
</comment>
<keyword evidence="6" id="KW-1003">Cell membrane</keyword>
<feature type="transmembrane region" description="Helical" evidence="6">
    <location>
        <begin position="144"/>
        <end position="160"/>
    </location>
</feature>
<dbReference type="HAMAP" id="MF_02079">
    <property type="entry name" value="PGT_RodA"/>
    <property type="match status" value="1"/>
</dbReference>
<evidence type="ECO:0000256" key="3">
    <source>
        <dbReference type="ARBA" id="ARBA00022960"/>
    </source>
</evidence>
<dbReference type="EC" id="2.4.99.28" evidence="6"/>
<dbReference type="AlphaFoldDB" id="A0A857DKY9"/>